<dbReference type="GO" id="GO:0030976">
    <property type="term" value="F:thiamine pyrophosphate binding"/>
    <property type="evidence" value="ECO:0007669"/>
    <property type="project" value="InterPro"/>
</dbReference>
<dbReference type="SUPFAM" id="SSF52922">
    <property type="entry name" value="TK C-terminal domain-like"/>
    <property type="match status" value="1"/>
</dbReference>
<evidence type="ECO:0000256" key="7">
    <source>
        <dbReference type="ARBA" id="ARBA00022723"/>
    </source>
</evidence>
<evidence type="ECO:0000256" key="9">
    <source>
        <dbReference type="ARBA" id="ARBA00023002"/>
    </source>
</evidence>
<dbReference type="GO" id="GO:0046872">
    <property type="term" value="F:metal ion binding"/>
    <property type="evidence" value="ECO:0007669"/>
    <property type="project" value="UniProtKB-UniRule"/>
</dbReference>
<evidence type="ECO:0000256" key="1">
    <source>
        <dbReference type="ARBA" id="ARBA00002995"/>
    </source>
</evidence>
<dbReference type="RefSeq" id="WP_147663631.1">
    <property type="nucleotide sequence ID" value="NZ_CP042905.2"/>
</dbReference>
<dbReference type="InterPro" id="IPR029061">
    <property type="entry name" value="THDP-binding"/>
</dbReference>
<protein>
    <recommendedName>
        <fullName evidence="4 14">Indolepyruvate oxidoreductase subunit IorA</fullName>
        <shortName evidence="14">IOR</shortName>
        <ecNumber evidence="3 14">1.2.7.8</ecNumber>
    </recommendedName>
    <alternativeName>
        <fullName evidence="12 14">Indolepyruvate ferredoxin oxidoreductase subunit alpha</fullName>
    </alternativeName>
</protein>
<evidence type="ECO:0000256" key="3">
    <source>
        <dbReference type="ARBA" id="ARBA00012812"/>
    </source>
</evidence>
<feature type="binding site" evidence="15">
    <location>
        <position position="618"/>
    </location>
    <ligand>
        <name>[4Fe-4S] cluster</name>
        <dbReference type="ChEBI" id="CHEBI:49883"/>
        <label>2</label>
    </ligand>
</feature>
<dbReference type="InterPro" id="IPR002880">
    <property type="entry name" value="Pyrv_Fd/Flavodoxin_OxRdtase_N"/>
</dbReference>
<dbReference type="GO" id="GO:0044272">
    <property type="term" value="P:sulfur compound biosynthetic process"/>
    <property type="evidence" value="ECO:0007669"/>
    <property type="project" value="UniProtKB-ARBA"/>
</dbReference>
<feature type="binding site" evidence="15">
    <location>
        <position position="584"/>
    </location>
    <ligand>
        <name>[4Fe-4S] cluster</name>
        <dbReference type="ChEBI" id="CHEBI:49883"/>
        <label>1</label>
    </ligand>
</feature>
<dbReference type="EMBL" id="CP042905">
    <property type="protein sequence ID" value="QEE16696.1"/>
    <property type="molecule type" value="Genomic_DNA"/>
</dbReference>
<dbReference type="PIRSF" id="PIRSF006439">
    <property type="entry name" value="Indolepyruvate_ferr_oxidored"/>
    <property type="match status" value="1"/>
</dbReference>
<evidence type="ECO:0000256" key="12">
    <source>
        <dbReference type="ARBA" id="ARBA00030514"/>
    </source>
</evidence>
<dbReference type="Proteomes" id="UP000321408">
    <property type="component" value="Chromosome"/>
</dbReference>
<gene>
    <name evidence="17" type="primary">iorA</name>
    <name evidence="17" type="ORF">DSAG12_02526</name>
</gene>
<dbReference type="PROSITE" id="PS00198">
    <property type="entry name" value="4FE4S_FER_1"/>
    <property type="match status" value="1"/>
</dbReference>
<feature type="binding site" evidence="15">
    <location>
        <position position="625"/>
    </location>
    <ligand>
        <name>[4Fe-4S] cluster</name>
        <dbReference type="ChEBI" id="CHEBI:49883"/>
        <label>1</label>
    </ligand>
</feature>
<organism evidence="17 18">
    <name type="scientific">Promethearchaeum syntrophicum</name>
    <dbReference type="NCBI Taxonomy" id="2594042"/>
    <lineage>
        <taxon>Archaea</taxon>
        <taxon>Promethearchaeati</taxon>
        <taxon>Promethearchaeota</taxon>
        <taxon>Promethearchaeia</taxon>
        <taxon>Promethearchaeales</taxon>
        <taxon>Promethearchaeaceae</taxon>
        <taxon>Promethearchaeum</taxon>
    </lineage>
</organism>
<keyword evidence="7 14" id="KW-0479">Metal-binding</keyword>
<keyword evidence="5 14" id="KW-0813">Transport</keyword>
<reference evidence="17 18" key="2">
    <citation type="journal article" date="2024" name="Int. J. Syst. Evol. Microbiol.">
        <title>Promethearchaeum syntrophicum gen. nov., sp. nov., an anaerobic, obligately syntrophic archaeon, the first isolate of the lineage 'Asgard' archaea, and proposal of the new archaeal phylum Promethearchaeota phyl. nov. and kingdom Promethearchaeati regn. nov.</title>
        <authorList>
            <person name="Imachi H."/>
            <person name="Nobu M.K."/>
            <person name="Kato S."/>
            <person name="Takaki Y."/>
            <person name="Miyazaki M."/>
            <person name="Miyata M."/>
            <person name="Ogawara M."/>
            <person name="Saito Y."/>
            <person name="Sakai S."/>
            <person name="Tahara Y.O."/>
            <person name="Takano Y."/>
            <person name="Tasumi E."/>
            <person name="Uematsu K."/>
            <person name="Yoshimura T."/>
            <person name="Itoh T."/>
            <person name="Ohkuma M."/>
            <person name="Takai K."/>
        </authorList>
    </citation>
    <scope>NUCLEOTIDE SEQUENCE [LARGE SCALE GENOMIC DNA]</scope>
    <source>
        <strain evidence="17 18">MK-D1</strain>
    </source>
</reference>
<evidence type="ECO:0000256" key="2">
    <source>
        <dbReference type="ARBA" id="ARBA00011238"/>
    </source>
</evidence>
<dbReference type="InterPro" id="IPR017721">
    <property type="entry name" value="IorA"/>
</dbReference>
<feature type="domain" description="4Fe-4S ferredoxin-type" evidence="16">
    <location>
        <begin position="575"/>
        <end position="604"/>
    </location>
</feature>
<dbReference type="Pfam" id="PF13237">
    <property type="entry name" value="Fer4_10"/>
    <property type="match status" value="1"/>
</dbReference>
<dbReference type="PANTHER" id="PTHR43710:SF7">
    <property type="entry name" value="INDOLEPYRUVATE OXIDOREDUCTASE SUBUNIT IORA"/>
    <property type="match status" value="1"/>
</dbReference>
<evidence type="ECO:0000256" key="10">
    <source>
        <dbReference type="ARBA" id="ARBA00023004"/>
    </source>
</evidence>
<sequence length="635" mass="70828">MSEIPVIAQDNPGKKIIMLGNEAIARGILEAGVVVAAAYPGTPSSEIMPSLAKCVPSHPELRMEWSVNEKVAFEIAHAGSMSNVRSIAIMKHVGLNVASDSFMTACYHGVRGGLVVVSADDPSQFSSQNEQDNRYFGLHAIVPVFEPSNSQEAKDMLKYAFQFSEENNTLVLFRTTTRLNHGRADVEFGDILKLNRTPEFDWDRQRWTCVPSSTRPQRTELLLRMKKMAEGADDFPFNKLTISDEKINGKRYGFIATGIAHAHMIDSLNIHGIKDKVSILKLGLVNPLPQKLIKKLMNSVDELLVVEELEPIFEEQCKAFAYDWNLGAKVRIHGKDFLPQQGEFKPETLITQIAKFVGLDYTPPESAALDISVPPRLPQMCPACSHRSIYWIMKQYSKKHKMKFINNNDIGCYSLGLYKPLEMVDTMLCMGASIGMANGFAKIMPDNILITAFLGDSTFFHSGVAPLINAVYNRNDMLIIISDNSFTSMTGGQDNPSNGKTLTKEPGTKILIEDVVKGCGVPEENIWVHEAYDMEGLKEKFEQAANAKGVRVFIPRHMCSLQEMRIVKKNKIKLPVVKVNPDVCIGCQTCVRQFGCPAINFDYKTLKSSIDQEQCRGCKTCLYICPSNAFYVVEE</sequence>
<dbReference type="InterPro" id="IPR017900">
    <property type="entry name" value="4Fe4S_Fe_S_CS"/>
</dbReference>
<dbReference type="GO" id="GO:0006082">
    <property type="term" value="P:organic acid metabolic process"/>
    <property type="evidence" value="ECO:0007669"/>
    <property type="project" value="UniProtKB-ARBA"/>
</dbReference>
<comment type="cofactor">
    <cofactor evidence="14 15">
        <name>[4Fe-4S] cluster</name>
        <dbReference type="ChEBI" id="CHEBI:49883"/>
    </cofactor>
    <text evidence="14 15">Binds 2 [4Fe-4S] clusters. In this family the first cluster has a non-standard and varying [4Fe-4S] binding motif CX(2)CX(2)CX(4-5)CP.</text>
</comment>
<dbReference type="Pfam" id="PF01855">
    <property type="entry name" value="POR_N"/>
    <property type="match status" value="1"/>
</dbReference>
<proteinExistence type="predicted"/>
<dbReference type="KEGG" id="psyt:DSAG12_02526"/>
<feature type="binding site" evidence="15">
    <location>
        <position position="615"/>
    </location>
    <ligand>
        <name>[4Fe-4S] cluster</name>
        <dbReference type="ChEBI" id="CHEBI:49883"/>
        <label>2</label>
    </ligand>
</feature>
<feature type="domain" description="4Fe-4S ferredoxin-type" evidence="16">
    <location>
        <begin position="606"/>
        <end position="635"/>
    </location>
</feature>
<evidence type="ECO:0000256" key="6">
    <source>
        <dbReference type="ARBA" id="ARBA00022485"/>
    </source>
</evidence>
<evidence type="ECO:0000259" key="16">
    <source>
        <dbReference type="PROSITE" id="PS51379"/>
    </source>
</evidence>
<evidence type="ECO:0000256" key="4">
    <source>
        <dbReference type="ARBA" id="ARBA00017710"/>
    </source>
</evidence>
<dbReference type="OrthoDB" id="19071at2157"/>
<dbReference type="GeneID" id="41330511"/>
<dbReference type="CDD" id="cd02008">
    <property type="entry name" value="TPP_IOR_alpha"/>
    <property type="match status" value="1"/>
</dbReference>
<dbReference type="SUPFAM" id="SSF54862">
    <property type="entry name" value="4Fe-4S ferredoxins"/>
    <property type="match status" value="1"/>
</dbReference>
<feature type="binding site" evidence="15">
    <location>
        <position position="590"/>
    </location>
    <ligand>
        <name>[4Fe-4S] cluster</name>
        <dbReference type="ChEBI" id="CHEBI:49883"/>
        <label>1</label>
    </ligand>
</feature>
<dbReference type="PANTHER" id="PTHR43710">
    <property type="entry name" value="2-HYDROXYACYL-COA LYASE"/>
    <property type="match status" value="1"/>
</dbReference>
<dbReference type="Pfam" id="PF02775">
    <property type="entry name" value="TPP_enzyme_C"/>
    <property type="match status" value="1"/>
</dbReference>
<dbReference type="PROSITE" id="PS51379">
    <property type="entry name" value="4FE4S_FER_2"/>
    <property type="match status" value="2"/>
</dbReference>
<evidence type="ECO:0000256" key="15">
    <source>
        <dbReference type="PIRSR" id="PIRSR006439-50"/>
    </source>
</evidence>
<dbReference type="Gene3D" id="3.30.70.20">
    <property type="match status" value="1"/>
</dbReference>
<evidence type="ECO:0000256" key="11">
    <source>
        <dbReference type="ARBA" id="ARBA00023014"/>
    </source>
</evidence>
<dbReference type="Gene3D" id="3.40.50.970">
    <property type="match status" value="2"/>
</dbReference>
<keyword evidence="11 14" id="KW-0411">Iron-sulfur</keyword>
<dbReference type="GO" id="GO:0043805">
    <property type="term" value="F:indolepyruvate ferredoxin oxidoreductase activity"/>
    <property type="evidence" value="ECO:0007669"/>
    <property type="project" value="UniProtKB-UniRule"/>
</dbReference>
<dbReference type="GO" id="GO:0051539">
    <property type="term" value="F:4 iron, 4 sulfur cluster binding"/>
    <property type="evidence" value="ECO:0007669"/>
    <property type="project" value="UniProtKB-UniRule"/>
</dbReference>
<dbReference type="InterPro" id="IPR045025">
    <property type="entry name" value="HACL1-like"/>
</dbReference>
<keyword evidence="10 14" id="KW-0408">Iron</keyword>
<evidence type="ECO:0000256" key="14">
    <source>
        <dbReference type="PIRNR" id="PIRNR006439"/>
    </source>
</evidence>
<evidence type="ECO:0000313" key="18">
    <source>
        <dbReference type="Proteomes" id="UP000321408"/>
    </source>
</evidence>
<dbReference type="InterPro" id="IPR009014">
    <property type="entry name" value="Transketo_C/PFOR_II"/>
</dbReference>
<keyword evidence="9 14" id="KW-0560">Oxidoreductase</keyword>
<feature type="binding site" evidence="15">
    <location>
        <position position="596"/>
    </location>
    <ligand>
        <name>[4Fe-4S] cluster</name>
        <dbReference type="ChEBI" id="CHEBI:49883"/>
        <label>2</label>
    </ligand>
</feature>
<dbReference type="FunFam" id="3.40.50.970:FF:000039">
    <property type="entry name" value="Indolepyruvate oxidoreductase subunit IorA"/>
    <property type="match status" value="1"/>
</dbReference>
<evidence type="ECO:0000256" key="13">
    <source>
        <dbReference type="ARBA" id="ARBA00048332"/>
    </source>
</evidence>
<keyword evidence="18" id="KW-1185">Reference proteome</keyword>
<evidence type="ECO:0000256" key="8">
    <source>
        <dbReference type="ARBA" id="ARBA00022982"/>
    </source>
</evidence>
<dbReference type="CDD" id="cd07034">
    <property type="entry name" value="TPP_PYR_PFOR_IOR-alpha_like"/>
    <property type="match status" value="1"/>
</dbReference>
<dbReference type="NCBIfam" id="TIGR03336">
    <property type="entry name" value="IOR_alpha"/>
    <property type="match status" value="1"/>
</dbReference>
<dbReference type="EC" id="1.2.7.8" evidence="3 14"/>
<dbReference type="AlphaFoldDB" id="A0A5B9DDA7"/>
<dbReference type="InterPro" id="IPR017896">
    <property type="entry name" value="4Fe4S_Fe-S-bd"/>
</dbReference>
<evidence type="ECO:0000313" key="17">
    <source>
        <dbReference type="EMBL" id="QEE16696.1"/>
    </source>
</evidence>
<feature type="binding site" evidence="15">
    <location>
        <position position="587"/>
    </location>
    <ligand>
        <name>[4Fe-4S] cluster</name>
        <dbReference type="ChEBI" id="CHEBI:49883"/>
        <label>1</label>
    </ligand>
</feature>
<keyword evidence="6 14" id="KW-0004">4Fe-4S</keyword>
<name>A0A5B9DDA7_9ARCH</name>
<comment type="function">
    <text evidence="1 14">Catalyzes the ferredoxin-dependent oxidative decarboxylation of arylpyruvates.</text>
</comment>
<feature type="binding site" evidence="15">
    <location>
        <position position="621"/>
    </location>
    <ligand>
        <name>[4Fe-4S] cluster</name>
        <dbReference type="ChEBI" id="CHEBI:49883"/>
        <label>2</label>
    </ligand>
</feature>
<comment type="subunit">
    <text evidence="2 14">Heterodimer of the IorA and IorB subunits.</text>
</comment>
<dbReference type="SUPFAM" id="SSF52518">
    <property type="entry name" value="Thiamin diphosphate-binding fold (THDP-binding)"/>
    <property type="match status" value="2"/>
</dbReference>
<keyword evidence="8 14" id="KW-0249">Electron transport</keyword>
<dbReference type="InterPro" id="IPR011766">
    <property type="entry name" value="TPP_enzyme_TPP-bd"/>
</dbReference>
<reference evidence="17 18" key="1">
    <citation type="journal article" date="2020" name="Nature">
        <title>Isolation of an archaeon at the prokaryote-eukaryote interface.</title>
        <authorList>
            <person name="Imachi H."/>
            <person name="Nobu M.K."/>
            <person name="Nakahara N."/>
            <person name="Morono Y."/>
            <person name="Ogawara M."/>
            <person name="Takaki Y."/>
            <person name="Takano Y."/>
            <person name="Uematsu K."/>
            <person name="Ikuta T."/>
            <person name="Ito M."/>
            <person name="Matsui Y."/>
            <person name="Miyazaki M."/>
            <person name="Murata K."/>
            <person name="Saito Y."/>
            <person name="Sakai S."/>
            <person name="Song C."/>
            <person name="Tasumi E."/>
            <person name="Yamanaka Y."/>
            <person name="Yamaguchi T."/>
            <person name="Kamagata Y."/>
            <person name="Tamaki H."/>
            <person name="Takai K."/>
        </authorList>
    </citation>
    <scope>NUCLEOTIDE SEQUENCE [LARGE SCALE GENOMIC DNA]</scope>
    <source>
        <strain evidence="17 18">MK-D1</strain>
    </source>
</reference>
<accession>A0A5B9DDA7</accession>
<evidence type="ECO:0000256" key="5">
    <source>
        <dbReference type="ARBA" id="ARBA00022448"/>
    </source>
</evidence>
<comment type="catalytic activity">
    <reaction evidence="13 14">
        <text>indole-3-pyruvate + 2 oxidized [2Fe-2S]-[ferredoxin] + CoA = (indol-3-yl)acetyl-CoA + 2 reduced [2Fe-2S]-[ferredoxin] + CO2 + H(+)</text>
        <dbReference type="Rhea" id="RHEA:12645"/>
        <dbReference type="Rhea" id="RHEA-COMP:10000"/>
        <dbReference type="Rhea" id="RHEA-COMP:10001"/>
        <dbReference type="ChEBI" id="CHEBI:15378"/>
        <dbReference type="ChEBI" id="CHEBI:16526"/>
        <dbReference type="ChEBI" id="CHEBI:17640"/>
        <dbReference type="ChEBI" id="CHEBI:33737"/>
        <dbReference type="ChEBI" id="CHEBI:33738"/>
        <dbReference type="ChEBI" id="CHEBI:57271"/>
        <dbReference type="ChEBI" id="CHEBI:57287"/>
        <dbReference type="EC" id="1.2.7.8"/>
    </reaction>
</comment>